<dbReference type="PATRIC" id="fig|1094563.3.peg.1444"/>
<protein>
    <recommendedName>
        <fullName evidence="6">Type IV secretion system protein virB9</fullName>
    </recommendedName>
</protein>
<dbReference type="HOGENOM" id="CLU_058585_3_1_5"/>
<organism evidence="4 5">
    <name type="scientific">Candidatus Bartonella washoeensis Sb944nv</name>
    <dbReference type="NCBI Taxonomy" id="1094563"/>
    <lineage>
        <taxon>Bacteria</taxon>
        <taxon>Pseudomonadati</taxon>
        <taxon>Pseudomonadota</taxon>
        <taxon>Alphaproteobacteria</taxon>
        <taxon>Hyphomicrobiales</taxon>
        <taxon>Bartonellaceae</taxon>
        <taxon>Bartonella</taxon>
    </lineage>
</organism>
<feature type="coiled-coil region" evidence="3">
    <location>
        <begin position="21"/>
        <end position="48"/>
    </location>
</feature>
<evidence type="ECO:0000256" key="1">
    <source>
        <dbReference type="ARBA" id="ARBA00006135"/>
    </source>
</evidence>
<evidence type="ECO:0000313" key="4">
    <source>
        <dbReference type="EMBL" id="EJF78858.1"/>
    </source>
</evidence>
<evidence type="ECO:0000313" key="5">
    <source>
        <dbReference type="Proteomes" id="UP000008947"/>
    </source>
</evidence>
<keyword evidence="5" id="KW-1185">Reference proteome</keyword>
<dbReference type="InterPro" id="IPR038161">
    <property type="entry name" value="VirB9/CagX/TrbG_C_sf"/>
</dbReference>
<dbReference type="EMBL" id="AILU01000033">
    <property type="protein sequence ID" value="EJF78858.1"/>
    <property type="molecule type" value="Genomic_DNA"/>
</dbReference>
<comment type="caution">
    <text evidence="4">The sequence shown here is derived from an EMBL/GenBank/DDBJ whole genome shotgun (WGS) entry which is preliminary data.</text>
</comment>
<keyword evidence="3" id="KW-0175">Coiled coil</keyword>
<keyword evidence="2" id="KW-0732">Signal</keyword>
<evidence type="ECO:0000256" key="3">
    <source>
        <dbReference type="SAM" id="Coils"/>
    </source>
</evidence>
<accession>J0YUZ1</accession>
<dbReference type="InterPro" id="IPR033645">
    <property type="entry name" value="VirB9/CagX/TrbG_C"/>
</dbReference>
<reference evidence="4 5" key="1">
    <citation type="submission" date="2012-03" db="EMBL/GenBank/DDBJ databases">
        <title>The Genome Sequence of Bartonella washoensis Sb944nv.</title>
        <authorList>
            <consortium name="The Broad Institute Genome Sequencing Platform"/>
            <consortium name="The Broad Institute Genome Sequencing Center for Infectious Disease"/>
            <person name="Feldgarden M."/>
            <person name="Kirby J."/>
            <person name="Kosoy M."/>
            <person name="Birtles R."/>
            <person name="Probert W.S."/>
            <person name="Chiaraviglio L."/>
            <person name="Young S.K."/>
            <person name="Zeng Q."/>
            <person name="Gargeya S."/>
            <person name="Fitzgerald M."/>
            <person name="Haas B."/>
            <person name="Abouelleil A."/>
            <person name="Alvarado L."/>
            <person name="Arachchi H.M."/>
            <person name="Berlin A."/>
            <person name="Chapman S.B."/>
            <person name="Gearin G."/>
            <person name="Goldberg J."/>
            <person name="Griggs A."/>
            <person name="Gujja S."/>
            <person name="Hansen M."/>
            <person name="Heiman D."/>
            <person name="Howarth C."/>
            <person name="Larimer J."/>
            <person name="Lui A."/>
            <person name="MacDonald P.J.P."/>
            <person name="McCowen C."/>
            <person name="Montmayeur A."/>
            <person name="Murphy C."/>
            <person name="Neiman D."/>
            <person name="Pearson M."/>
            <person name="Priest M."/>
            <person name="Roberts A."/>
            <person name="Saif S."/>
            <person name="Shea T."/>
            <person name="Sisk P."/>
            <person name="Stolte C."/>
            <person name="Sykes S."/>
            <person name="Wortman J."/>
            <person name="Nusbaum C."/>
            <person name="Birren B."/>
        </authorList>
    </citation>
    <scope>NUCLEOTIDE SEQUENCE [LARGE SCALE GENOMIC DNA]</scope>
    <source>
        <strain evidence="4 5">Sb944nv</strain>
    </source>
</reference>
<sequence>MVKNGDIATGQETYFLVKFCYPQDEAEQRRLEAQLRQAKKQAQRIDGVFYAYEQYGPRNWTYTAQGAITLEPSSVYDNGKTTTFTFPDNQEIPAIYIVSSDGIESLIPRTTKDNMVIVHAISAHFTLRHGRNILCVFNEAYQKQGTNPGTGITSPSVERKIASDL</sequence>
<name>J0YUZ1_9HYPH</name>
<dbReference type="InterPro" id="IPR010258">
    <property type="entry name" value="Conjugal_tfr_TrbG/VirB9/CagX"/>
</dbReference>
<proteinExistence type="inferred from homology"/>
<dbReference type="Proteomes" id="UP000008947">
    <property type="component" value="Unassembled WGS sequence"/>
</dbReference>
<dbReference type="Gene3D" id="2.60.40.2500">
    <property type="match status" value="1"/>
</dbReference>
<evidence type="ECO:0008006" key="6">
    <source>
        <dbReference type="Google" id="ProtNLM"/>
    </source>
</evidence>
<gene>
    <name evidence="4" type="ORF">MCQ_01237</name>
</gene>
<dbReference type="Pfam" id="PF03524">
    <property type="entry name" value="CagX"/>
    <property type="match status" value="1"/>
</dbReference>
<dbReference type="AlphaFoldDB" id="J0YUZ1"/>
<comment type="similarity">
    <text evidence="1">Belongs to the TrbG/VirB9 family.</text>
</comment>
<dbReference type="CDD" id="cd06911">
    <property type="entry name" value="VirB9_CagX_TrbG"/>
    <property type="match status" value="1"/>
</dbReference>
<dbReference type="eggNOG" id="COG3504">
    <property type="taxonomic scope" value="Bacteria"/>
</dbReference>
<evidence type="ECO:0000256" key="2">
    <source>
        <dbReference type="ARBA" id="ARBA00022729"/>
    </source>
</evidence>